<gene>
    <name evidence="3" type="ORF">ERJ67_06620</name>
</gene>
<dbReference type="Proteomes" id="UP000317990">
    <property type="component" value="Unassembled WGS sequence"/>
</dbReference>
<comment type="caution">
    <text evidence="3">The sequence shown here is derived from an EMBL/GenBank/DDBJ whole genome shotgun (WGS) entry which is preliminary data.</text>
</comment>
<protein>
    <recommendedName>
        <fullName evidence="2">Fic/DOC N-terminal domain-containing protein</fullName>
    </recommendedName>
</protein>
<evidence type="ECO:0000256" key="1">
    <source>
        <dbReference type="SAM" id="MobiDB-lite"/>
    </source>
</evidence>
<feature type="region of interest" description="Disordered" evidence="1">
    <location>
        <begin position="107"/>
        <end position="131"/>
    </location>
</feature>
<feature type="domain" description="Fic/DOC N-terminal" evidence="2">
    <location>
        <begin position="59"/>
        <end position="99"/>
    </location>
</feature>
<evidence type="ECO:0000259" key="2">
    <source>
        <dbReference type="Pfam" id="PF13784"/>
    </source>
</evidence>
<organism evidence="3 4">
    <name type="scientific">Aphanocapsa feldmannii 277cV</name>
    <dbReference type="NCBI Taxonomy" id="2507553"/>
    <lineage>
        <taxon>Bacteria</taxon>
        <taxon>Bacillati</taxon>
        <taxon>Cyanobacteriota</taxon>
        <taxon>Cyanophyceae</taxon>
        <taxon>Oscillatoriophycideae</taxon>
        <taxon>Chroococcales</taxon>
        <taxon>Microcystaceae</taxon>
        <taxon>Aphanocapsa</taxon>
    </lineage>
</organism>
<sequence>MNRLQACSKFFRGLPCGEKPPAATSSPAPPGKPCGPSCRRPLPADPPVVLHGPLQVRHERALLACSHLDGVSTLLPDPELFLDAYLRREALLSSRIEATEPLWARQPSPVAGRAGHVGRRPGLPRQRSAGKSDLPVWACREPAEAWEVLLKE</sequence>
<accession>A0A524RMX7</accession>
<reference evidence="3 4" key="1">
    <citation type="journal article" date="2019" name="mSystems">
        <title>Life at home and on the roam: Genomic adaptions reflect the dual lifestyle of an intracellular, facultative symbiont.</title>
        <authorList>
            <person name="Burgsdorf I."/>
        </authorList>
    </citation>
    <scope>NUCLEOTIDE SEQUENCE [LARGE SCALE GENOMIC DNA]</scope>
    <source>
        <strain evidence="3">277cV</strain>
    </source>
</reference>
<evidence type="ECO:0000313" key="3">
    <source>
        <dbReference type="EMBL" id="TGG92146.1"/>
    </source>
</evidence>
<dbReference type="InterPro" id="IPR025758">
    <property type="entry name" value="Fic/DOC_N"/>
</dbReference>
<proteinExistence type="predicted"/>
<evidence type="ECO:0000313" key="4">
    <source>
        <dbReference type="Proteomes" id="UP000317990"/>
    </source>
</evidence>
<dbReference type="Pfam" id="PF13784">
    <property type="entry name" value="Fic_N"/>
    <property type="match status" value="1"/>
</dbReference>
<dbReference type="EMBL" id="SRMO01000066">
    <property type="protein sequence ID" value="TGG92146.1"/>
    <property type="molecule type" value="Genomic_DNA"/>
</dbReference>
<name>A0A524RMX7_9CHRO</name>
<feature type="region of interest" description="Disordered" evidence="1">
    <location>
        <begin position="18"/>
        <end position="39"/>
    </location>
</feature>
<dbReference type="AlphaFoldDB" id="A0A524RMX7"/>